<dbReference type="EMBL" id="VIFK01000164">
    <property type="protein sequence ID" value="TQE98628.1"/>
    <property type="molecule type" value="Genomic_DNA"/>
</dbReference>
<name>A0A540VPG8_9GAMM</name>
<sequence length="425" mass="48466">MKTRHWLSTLIITLAVVGPAPAQTEADPWENGDDWGDEPWAEEPEGWQWYGFIEGAYAGRTQNDPTLEEDATLSELRAQLEGERQFGRFEAVLKADVWADGIEDGGRGDLREATLSGTVTDQIDVKAGRQTLTWGTGDLVFLNDLFPKDYVSFFSGRDDEYLKAPSDALRLSWYGPVNVEVVWMPVAQPNRYIEGERLSYFSPQAGQRTSTRVDPVDRDELVDDSEFALRVYQTVNGTEYAGYAYSGYDKQPSGQDPNSQTPYFPRLNAFGASVRRPIGQGIGNLETAWYDAEEDQLRFLAGFTHEPVGNLTLGWQYYLEWTQDHDALVAATPDAQRPYAPDEYRHLITNRITWQLMQQDLTLSLFSFVSPSDEDYYLRPRARYRFSDRLFGTVGGNLFGGEDEWTFHTQLEDNSNLYTRLRYSF</sequence>
<feature type="signal peptide" evidence="1">
    <location>
        <begin position="1"/>
        <end position="22"/>
    </location>
</feature>
<accession>A0A540VPG8</accession>
<gene>
    <name evidence="2" type="ORF">FKY71_12875</name>
</gene>
<proteinExistence type="predicted"/>
<evidence type="ECO:0000256" key="1">
    <source>
        <dbReference type="SAM" id="SignalP"/>
    </source>
</evidence>
<dbReference type="Proteomes" id="UP000315400">
    <property type="component" value="Unassembled WGS sequence"/>
</dbReference>
<reference evidence="2 3" key="1">
    <citation type="submission" date="2019-06" db="EMBL/GenBank/DDBJ databases">
        <title>Metagenome assembled Genome of Spiribacter salinus SL48-SHIP from the microbial mat of Salt Lake 48 (Novosibirsk region, Russia).</title>
        <authorList>
            <person name="Shipova A."/>
            <person name="Rozanov A.S."/>
            <person name="Bryanskaya A.V."/>
            <person name="Peltek S.E."/>
        </authorList>
    </citation>
    <scope>NUCLEOTIDE SEQUENCE [LARGE SCALE GENOMIC DNA]</scope>
    <source>
        <strain evidence="2">SL48-SHIP-2</strain>
    </source>
</reference>
<protein>
    <submittedName>
        <fullName evidence="2">Uncharacterized protein</fullName>
    </submittedName>
</protein>
<evidence type="ECO:0000313" key="2">
    <source>
        <dbReference type="EMBL" id="TQE98628.1"/>
    </source>
</evidence>
<feature type="chain" id="PRO_5021867130" evidence="1">
    <location>
        <begin position="23"/>
        <end position="425"/>
    </location>
</feature>
<keyword evidence="1" id="KW-0732">Signal</keyword>
<dbReference type="STRING" id="1260251.SPISAL_03420"/>
<organism evidence="2 3">
    <name type="scientific">Spiribacter salinus</name>
    <dbReference type="NCBI Taxonomy" id="1335746"/>
    <lineage>
        <taxon>Bacteria</taxon>
        <taxon>Pseudomonadati</taxon>
        <taxon>Pseudomonadota</taxon>
        <taxon>Gammaproteobacteria</taxon>
        <taxon>Chromatiales</taxon>
        <taxon>Ectothiorhodospiraceae</taxon>
        <taxon>Spiribacter</taxon>
    </lineage>
</organism>
<dbReference type="AlphaFoldDB" id="A0A540VPG8"/>
<evidence type="ECO:0000313" key="3">
    <source>
        <dbReference type="Proteomes" id="UP000315400"/>
    </source>
</evidence>
<comment type="caution">
    <text evidence="2">The sequence shown here is derived from an EMBL/GenBank/DDBJ whole genome shotgun (WGS) entry which is preliminary data.</text>
</comment>